<reference evidence="1 2" key="1">
    <citation type="submission" date="2015-12" db="EMBL/GenBank/DDBJ databases">
        <title>The genome of Folsomia candida.</title>
        <authorList>
            <person name="Faddeeva A."/>
            <person name="Derks M.F."/>
            <person name="Anvar Y."/>
            <person name="Smit S."/>
            <person name="Van Straalen N."/>
            <person name="Roelofs D."/>
        </authorList>
    </citation>
    <scope>NUCLEOTIDE SEQUENCE [LARGE SCALE GENOMIC DNA]</scope>
    <source>
        <strain evidence="1 2">VU population</strain>
        <tissue evidence="1">Whole body</tissue>
    </source>
</reference>
<evidence type="ECO:0000313" key="1">
    <source>
        <dbReference type="EMBL" id="OXA49000.1"/>
    </source>
</evidence>
<protein>
    <submittedName>
        <fullName evidence="1">Uncharacterized protein</fullName>
    </submittedName>
</protein>
<comment type="caution">
    <text evidence="1">The sequence shown here is derived from an EMBL/GenBank/DDBJ whole genome shotgun (WGS) entry which is preliminary data.</text>
</comment>
<proteinExistence type="predicted"/>
<evidence type="ECO:0000313" key="2">
    <source>
        <dbReference type="Proteomes" id="UP000198287"/>
    </source>
</evidence>
<accession>A0A226DVA3</accession>
<organism evidence="1 2">
    <name type="scientific">Folsomia candida</name>
    <name type="common">Springtail</name>
    <dbReference type="NCBI Taxonomy" id="158441"/>
    <lineage>
        <taxon>Eukaryota</taxon>
        <taxon>Metazoa</taxon>
        <taxon>Ecdysozoa</taxon>
        <taxon>Arthropoda</taxon>
        <taxon>Hexapoda</taxon>
        <taxon>Collembola</taxon>
        <taxon>Entomobryomorpha</taxon>
        <taxon>Isotomoidea</taxon>
        <taxon>Isotomidae</taxon>
        <taxon>Proisotominae</taxon>
        <taxon>Folsomia</taxon>
    </lineage>
</organism>
<gene>
    <name evidence="1" type="ORF">Fcan01_16276</name>
</gene>
<keyword evidence="2" id="KW-1185">Reference proteome</keyword>
<dbReference type="EMBL" id="LNIX01000011">
    <property type="protein sequence ID" value="OXA49000.1"/>
    <property type="molecule type" value="Genomic_DNA"/>
</dbReference>
<sequence>MGFNFNRFVQQNLKTLKLCFIFQIINHVSGASHVENGLTRIPFTNLDLYIDIFQPCVVHLINYHYNHIKSSSTPVILSRHEPVQYNSGSWAGGLGDVEFQFFLAINGSTPFQYQETGASHSEMAGKPSFPIIFKTQRKNWNCFTRFYLLPNSTYWDYPKLKEETFATYGKTNQYVLNSYPRNGYQILVKLMDADNLESAWNLKMNYFLDMLDLIVLNSKIISAKTDPLENRIAVIGLLLCCRYCNPSRRILVKFDDDSLVPSLTSLNYEIESKFSRIQKQTTINIHMPFGTYKPKLPKIVPVLKDERLSDITASEYIAIPGRATMSDFILSILLRDVNASAQYTREWGNEIGNAVGPLMDTASTEDYKISSLETKIVTAGVVLGSMVLTNAFRGDNVKNIVAATSSKPFLYFGQVFEKSYKIYSELIDISFPFPHRDSEFGALQAGTLGPTTTFASDISVKRYDAVLSKLRDRGAKAGPFPGKIENGMGNLI</sequence>
<dbReference type="AlphaFoldDB" id="A0A226DVA3"/>
<name>A0A226DVA3_FOLCA</name>
<dbReference type="Proteomes" id="UP000198287">
    <property type="component" value="Unassembled WGS sequence"/>
</dbReference>